<evidence type="ECO:0000313" key="3">
    <source>
        <dbReference type="Proteomes" id="UP001056429"/>
    </source>
</evidence>
<comment type="caution">
    <text evidence="2">The sequence shown here is derived from an EMBL/GenBank/DDBJ whole genome shotgun (WGS) entry which is preliminary data.</text>
</comment>
<dbReference type="Pfam" id="PF01966">
    <property type="entry name" value="HD"/>
    <property type="match status" value="1"/>
</dbReference>
<name>A0A9J6P5M3_9CLOT</name>
<proteinExistence type="predicted"/>
<feature type="domain" description="HD/PDEase" evidence="1">
    <location>
        <begin position="36"/>
        <end position="159"/>
    </location>
</feature>
<dbReference type="Proteomes" id="UP001056429">
    <property type="component" value="Unassembled WGS sequence"/>
</dbReference>
<dbReference type="AlphaFoldDB" id="A0A9J6P5M3"/>
<sequence length="181" mass="20680">MENKKVIRKDFRRLNTLQTNYLSYMKSLSDEGRDHPVVWNIMHMYSSAQLAKVLANKRGIDEELAAITAAIHDIGAVMTKTQKNHAEAGEIYVYEFLEKYNETFRGDSPIITKKEIDSIAYAVVRHSQKDVADEDDLTELLKDVDSLDRYLHGVKTKGAHYDRCVRVAKEMGIEISLSTLN</sequence>
<gene>
    <name evidence="2" type="ORF">KDK92_19255</name>
</gene>
<dbReference type="InterPro" id="IPR003607">
    <property type="entry name" value="HD/PDEase_dom"/>
</dbReference>
<keyword evidence="3" id="KW-1185">Reference proteome</keyword>
<reference evidence="2" key="2">
    <citation type="submission" date="2021-04" db="EMBL/GenBank/DDBJ databases">
        <authorList>
            <person name="Dong X."/>
        </authorList>
    </citation>
    <scope>NUCLEOTIDE SEQUENCE</scope>
    <source>
        <strain evidence="2">ZWT</strain>
    </source>
</reference>
<evidence type="ECO:0000259" key="1">
    <source>
        <dbReference type="SMART" id="SM00471"/>
    </source>
</evidence>
<dbReference type="SMART" id="SM00471">
    <property type="entry name" value="HDc"/>
    <property type="match status" value="1"/>
</dbReference>
<dbReference type="Gene3D" id="1.10.3210.10">
    <property type="entry name" value="Hypothetical protein af1432"/>
    <property type="match status" value="1"/>
</dbReference>
<dbReference type="RefSeq" id="WP_250861017.1">
    <property type="nucleotide sequence ID" value="NZ_JAGSOJ010000004.1"/>
</dbReference>
<dbReference type="SUPFAM" id="SSF109604">
    <property type="entry name" value="HD-domain/PDEase-like"/>
    <property type="match status" value="1"/>
</dbReference>
<dbReference type="EMBL" id="JAGSOJ010000004">
    <property type="protein sequence ID" value="MCM1991883.1"/>
    <property type="molecule type" value="Genomic_DNA"/>
</dbReference>
<accession>A0A9J6P5M3</accession>
<dbReference type="InterPro" id="IPR006674">
    <property type="entry name" value="HD_domain"/>
</dbReference>
<evidence type="ECO:0000313" key="2">
    <source>
        <dbReference type="EMBL" id="MCM1991883.1"/>
    </source>
</evidence>
<organism evidence="2 3">
    <name type="scientific">Oceanirhabdus seepicola</name>
    <dbReference type="NCBI Taxonomy" id="2828781"/>
    <lineage>
        <taxon>Bacteria</taxon>
        <taxon>Bacillati</taxon>
        <taxon>Bacillota</taxon>
        <taxon>Clostridia</taxon>
        <taxon>Eubacteriales</taxon>
        <taxon>Clostridiaceae</taxon>
        <taxon>Oceanirhabdus</taxon>
    </lineage>
</organism>
<reference evidence="2" key="1">
    <citation type="journal article" date="2021" name="mSystems">
        <title>Bacteria and Archaea Synergistically Convert Glycine Betaine to Biogenic Methane in the Formosa Cold Seep of the South China Sea.</title>
        <authorList>
            <person name="Li L."/>
            <person name="Zhang W."/>
            <person name="Zhang S."/>
            <person name="Song L."/>
            <person name="Sun Q."/>
            <person name="Zhang H."/>
            <person name="Xiang H."/>
            <person name="Dong X."/>
        </authorList>
    </citation>
    <scope>NUCLEOTIDE SEQUENCE</scope>
    <source>
        <strain evidence="2">ZWT</strain>
    </source>
</reference>
<protein>
    <submittedName>
        <fullName evidence="2">HD domain-containing protein</fullName>
    </submittedName>
</protein>